<reference evidence="6" key="1">
    <citation type="submission" date="2018-06" db="EMBL/GenBank/DDBJ databases">
        <authorList>
            <person name="Zhirakovskaya E."/>
        </authorList>
    </citation>
    <scope>NUCLEOTIDE SEQUENCE</scope>
</reference>
<dbReference type="AlphaFoldDB" id="A0A3B0QPU0"/>
<evidence type="ECO:0000256" key="1">
    <source>
        <dbReference type="ARBA" id="ARBA00006700"/>
    </source>
</evidence>
<name>A0A3B0QPU0_9ZZZZ</name>
<gene>
    <name evidence="6" type="ORF">MNBD_DELTA01-1451</name>
</gene>
<evidence type="ECO:0000256" key="4">
    <source>
        <dbReference type="ARBA" id="ARBA00022980"/>
    </source>
</evidence>
<evidence type="ECO:0000313" key="6">
    <source>
        <dbReference type="EMBL" id="VAV83530.1"/>
    </source>
</evidence>
<dbReference type="FunFam" id="3.30.70.330:FF:000001">
    <property type="entry name" value="50S ribosomal protein L23"/>
    <property type="match status" value="1"/>
</dbReference>
<dbReference type="GO" id="GO:0003735">
    <property type="term" value="F:structural constituent of ribosome"/>
    <property type="evidence" value="ECO:0007669"/>
    <property type="project" value="InterPro"/>
</dbReference>
<dbReference type="GO" id="GO:1990904">
    <property type="term" value="C:ribonucleoprotein complex"/>
    <property type="evidence" value="ECO:0007669"/>
    <property type="project" value="UniProtKB-KW"/>
</dbReference>
<evidence type="ECO:0000256" key="2">
    <source>
        <dbReference type="ARBA" id="ARBA00022730"/>
    </source>
</evidence>
<dbReference type="GO" id="GO:0005840">
    <property type="term" value="C:ribosome"/>
    <property type="evidence" value="ECO:0007669"/>
    <property type="project" value="UniProtKB-KW"/>
</dbReference>
<evidence type="ECO:0000256" key="5">
    <source>
        <dbReference type="ARBA" id="ARBA00023274"/>
    </source>
</evidence>
<dbReference type="Gene3D" id="3.30.70.330">
    <property type="match status" value="1"/>
</dbReference>
<dbReference type="InterPro" id="IPR001014">
    <property type="entry name" value="Ribosomal_uL23_CS"/>
</dbReference>
<evidence type="ECO:0000256" key="3">
    <source>
        <dbReference type="ARBA" id="ARBA00022884"/>
    </source>
</evidence>
<keyword evidence="3" id="KW-0694">RNA-binding</keyword>
<dbReference type="PROSITE" id="PS00050">
    <property type="entry name" value="RIBOSOMAL_L23"/>
    <property type="match status" value="1"/>
</dbReference>
<dbReference type="HAMAP" id="MF_01369_B">
    <property type="entry name" value="Ribosomal_uL23_B"/>
    <property type="match status" value="1"/>
</dbReference>
<dbReference type="Pfam" id="PF00276">
    <property type="entry name" value="Ribosomal_L23"/>
    <property type="match status" value="1"/>
</dbReference>
<keyword evidence="4 6" id="KW-0689">Ribosomal protein</keyword>
<dbReference type="InterPro" id="IPR013025">
    <property type="entry name" value="Ribosomal_uL23-like"/>
</dbReference>
<dbReference type="PANTHER" id="PTHR11620">
    <property type="entry name" value="60S RIBOSOMAL PROTEIN L23A"/>
    <property type="match status" value="1"/>
</dbReference>
<sequence length="96" mass="10348">MKDIYKVIKSPVVTEKSTGLGLVGNKFAFWVDLKAGKGDIKEAVQKVFGVTVIGVQTQRVPGKIKRQGKTAGKTSVRKKAYVTLKEGDKIEALSGV</sequence>
<dbReference type="InterPro" id="IPR012678">
    <property type="entry name" value="Ribosomal_uL23/eL15/eS24_sf"/>
</dbReference>
<organism evidence="6">
    <name type="scientific">hydrothermal vent metagenome</name>
    <dbReference type="NCBI Taxonomy" id="652676"/>
    <lineage>
        <taxon>unclassified sequences</taxon>
        <taxon>metagenomes</taxon>
        <taxon>ecological metagenomes</taxon>
    </lineage>
</organism>
<keyword evidence="5" id="KW-0687">Ribonucleoprotein</keyword>
<dbReference type="GO" id="GO:0019843">
    <property type="term" value="F:rRNA binding"/>
    <property type="evidence" value="ECO:0007669"/>
    <property type="project" value="UniProtKB-KW"/>
</dbReference>
<dbReference type="InterPro" id="IPR012677">
    <property type="entry name" value="Nucleotide-bd_a/b_plait_sf"/>
</dbReference>
<accession>A0A3B0QPU0</accession>
<dbReference type="NCBIfam" id="NF004363">
    <property type="entry name" value="PRK05738.2-4"/>
    <property type="match status" value="1"/>
</dbReference>
<protein>
    <submittedName>
        <fullName evidence="6">LSU ribosomal protein L23p (L23Ae)</fullName>
    </submittedName>
</protein>
<dbReference type="GO" id="GO:0006412">
    <property type="term" value="P:translation"/>
    <property type="evidence" value="ECO:0007669"/>
    <property type="project" value="InterPro"/>
</dbReference>
<dbReference type="EMBL" id="UOEA01000042">
    <property type="protein sequence ID" value="VAV83530.1"/>
    <property type="molecule type" value="Genomic_DNA"/>
</dbReference>
<comment type="similarity">
    <text evidence="1">Belongs to the universal ribosomal protein uL23 family.</text>
</comment>
<proteinExistence type="inferred from homology"/>
<keyword evidence="2" id="KW-0699">rRNA-binding</keyword>
<dbReference type="SUPFAM" id="SSF54189">
    <property type="entry name" value="Ribosomal proteins S24e, L23 and L15e"/>
    <property type="match status" value="1"/>
</dbReference>